<dbReference type="GO" id="GO:0008531">
    <property type="term" value="F:riboflavin kinase activity"/>
    <property type="evidence" value="ECO:0007669"/>
    <property type="project" value="UniProtKB-EC"/>
</dbReference>
<evidence type="ECO:0000256" key="6">
    <source>
        <dbReference type="ARBA" id="ARBA00022840"/>
    </source>
</evidence>
<dbReference type="GO" id="GO:0009231">
    <property type="term" value="P:riboflavin biosynthetic process"/>
    <property type="evidence" value="ECO:0007669"/>
    <property type="project" value="InterPro"/>
</dbReference>
<dbReference type="InterPro" id="IPR023465">
    <property type="entry name" value="Riboflavin_kinase_dom_sf"/>
</dbReference>
<gene>
    <name evidence="8" type="primary">ribR_3</name>
    <name evidence="8" type="ORF">SDC9_173949</name>
</gene>
<dbReference type="InterPro" id="IPR015865">
    <property type="entry name" value="Riboflavin_kinase_bac/euk"/>
</dbReference>
<evidence type="ECO:0000256" key="5">
    <source>
        <dbReference type="ARBA" id="ARBA00022741"/>
    </source>
</evidence>
<dbReference type="Pfam" id="PF01687">
    <property type="entry name" value="Flavokinase"/>
    <property type="match status" value="1"/>
</dbReference>
<dbReference type="PANTHER" id="PTHR22749:SF6">
    <property type="entry name" value="RIBOFLAVIN KINASE"/>
    <property type="match status" value="1"/>
</dbReference>
<evidence type="ECO:0000256" key="1">
    <source>
        <dbReference type="ARBA" id="ARBA00012105"/>
    </source>
</evidence>
<dbReference type="AlphaFoldDB" id="A0A645GRC1"/>
<comment type="caution">
    <text evidence="8">The sequence shown here is derived from an EMBL/GenBank/DDBJ whole genome shotgun (WGS) entry which is preliminary data.</text>
</comment>
<dbReference type="SMART" id="SM00904">
    <property type="entry name" value="Flavokinase"/>
    <property type="match status" value="1"/>
</dbReference>
<organism evidence="8">
    <name type="scientific">bioreactor metagenome</name>
    <dbReference type="NCBI Taxonomy" id="1076179"/>
    <lineage>
        <taxon>unclassified sequences</taxon>
        <taxon>metagenomes</taxon>
        <taxon>ecological metagenomes</taxon>
    </lineage>
</organism>
<evidence type="ECO:0000259" key="7">
    <source>
        <dbReference type="SMART" id="SM00904"/>
    </source>
</evidence>
<evidence type="ECO:0000256" key="2">
    <source>
        <dbReference type="ARBA" id="ARBA00022630"/>
    </source>
</evidence>
<name>A0A645GRC1_9ZZZZ</name>
<keyword evidence="6" id="KW-0067">ATP-binding</keyword>
<dbReference type="PANTHER" id="PTHR22749">
    <property type="entry name" value="RIBOFLAVIN KINASE/FMN ADENYLYLTRANSFERASE"/>
    <property type="match status" value="1"/>
</dbReference>
<dbReference type="EC" id="2.7.1.26" evidence="1"/>
<dbReference type="EMBL" id="VSSQ01076077">
    <property type="protein sequence ID" value="MPN26524.1"/>
    <property type="molecule type" value="Genomic_DNA"/>
</dbReference>
<keyword evidence="2" id="KW-0285">Flavoprotein</keyword>
<sequence length="85" mass="9221">MLIDGAAHTAVTNVGIKPTVGSDSVGAESYILDWSGDLYDRPVETQFLSFLRPEQKFESLEALKAAIRQDADHARALAGDCHAVY</sequence>
<feature type="domain" description="Riboflavin kinase" evidence="7">
    <location>
        <begin position="1"/>
        <end position="79"/>
    </location>
</feature>
<evidence type="ECO:0000256" key="4">
    <source>
        <dbReference type="ARBA" id="ARBA00022679"/>
    </source>
</evidence>
<evidence type="ECO:0000256" key="3">
    <source>
        <dbReference type="ARBA" id="ARBA00022643"/>
    </source>
</evidence>
<keyword evidence="5" id="KW-0547">Nucleotide-binding</keyword>
<dbReference type="Gene3D" id="2.40.30.30">
    <property type="entry name" value="Riboflavin kinase-like"/>
    <property type="match status" value="1"/>
</dbReference>
<dbReference type="GO" id="GO:0009398">
    <property type="term" value="P:FMN biosynthetic process"/>
    <property type="evidence" value="ECO:0007669"/>
    <property type="project" value="TreeGrafter"/>
</dbReference>
<keyword evidence="8" id="KW-0418">Kinase</keyword>
<protein>
    <recommendedName>
        <fullName evidence="1">riboflavin kinase</fullName>
        <ecNumber evidence="1">2.7.1.26</ecNumber>
    </recommendedName>
</protein>
<dbReference type="SUPFAM" id="SSF82114">
    <property type="entry name" value="Riboflavin kinase-like"/>
    <property type="match status" value="1"/>
</dbReference>
<proteinExistence type="predicted"/>
<evidence type="ECO:0000313" key="8">
    <source>
        <dbReference type="EMBL" id="MPN26524.1"/>
    </source>
</evidence>
<keyword evidence="4 8" id="KW-0808">Transferase</keyword>
<dbReference type="InterPro" id="IPR023468">
    <property type="entry name" value="Riboflavin_kinase"/>
</dbReference>
<accession>A0A645GRC1</accession>
<dbReference type="GO" id="GO:0005524">
    <property type="term" value="F:ATP binding"/>
    <property type="evidence" value="ECO:0007669"/>
    <property type="project" value="UniProtKB-KW"/>
</dbReference>
<keyword evidence="3" id="KW-0288">FMN</keyword>
<reference evidence="8" key="1">
    <citation type="submission" date="2019-08" db="EMBL/GenBank/DDBJ databases">
        <authorList>
            <person name="Kucharzyk K."/>
            <person name="Murdoch R.W."/>
            <person name="Higgins S."/>
            <person name="Loffler F."/>
        </authorList>
    </citation>
    <scope>NUCLEOTIDE SEQUENCE</scope>
</reference>